<accession>A0ABU8ERZ8</accession>
<name>A0ABU8ERZ8_9GAMM</name>
<gene>
    <name evidence="2" type="ORF">WAE96_03790</name>
</gene>
<dbReference type="Pfam" id="PF02169">
    <property type="entry name" value="LPP20"/>
    <property type="match status" value="1"/>
</dbReference>
<dbReference type="PROSITE" id="PS51257">
    <property type="entry name" value="PROKAR_LIPOPROTEIN"/>
    <property type="match status" value="1"/>
</dbReference>
<dbReference type="InterPro" id="IPR024952">
    <property type="entry name" value="LPP20-like_dom"/>
</dbReference>
<dbReference type="PIRSF" id="PIRSF028687">
    <property type="entry name" value="UCP028687"/>
    <property type="match status" value="1"/>
</dbReference>
<proteinExistence type="predicted"/>
<organism evidence="2 3">
    <name type="scientific">Pseudoalteromonas spongiae</name>
    <dbReference type="NCBI Taxonomy" id="298657"/>
    <lineage>
        <taxon>Bacteria</taxon>
        <taxon>Pseudomonadati</taxon>
        <taxon>Pseudomonadota</taxon>
        <taxon>Gammaproteobacteria</taxon>
        <taxon>Alteromonadales</taxon>
        <taxon>Pseudoalteromonadaceae</taxon>
        <taxon>Pseudoalteromonas</taxon>
    </lineage>
</organism>
<protein>
    <submittedName>
        <fullName evidence="2">LPP20 family lipoprotein</fullName>
    </submittedName>
</protein>
<evidence type="ECO:0000259" key="1">
    <source>
        <dbReference type="Pfam" id="PF02169"/>
    </source>
</evidence>
<dbReference type="EMBL" id="JBAWKS010000001">
    <property type="protein sequence ID" value="MEI4548832.1"/>
    <property type="molecule type" value="Genomic_DNA"/>
</dbReference>
<reference evidence="2 3" key="1">
    <citation type="submission" date="2023-12" db="EMBL/GenBank/DDBJ databases">
        <title>Friends and Foes: Symbiotic and Algicidal bacterial influence on Karenia brevis blooms.</title>
        <authorList>
            <person name="Fei C."/>
            <person name="Mohamed A.R."/>
            <person name="Booker A."/>
            <person name="Arshad M."/>
            <person name="Klass S."/>
            <person name="Ahn S."/>
            <person name="Gilbert P.M."/>
            <person name="Heil C.A."/>
            <person name="Martinez J.M."/>
            <person name="Amin S.A."/>
        </authorList>
    </citation>
    <scope>NUCLEOTIDE SEQUENCE [LARGE SCALE GENOMIC DNA]</scope>
    <source>
        <strain evidence="2 3">CE15</strain>
    </source>
</reference>
<evidence type="ECO:0000313" key="3">
    <source>
        <dbReference type="Proteomes" id="UP001382455"/>
    </source>
</evidence>
<comment type="caution">
    <text evidence="2">The sequence shown here is derived from an EMBL/GenBank/DDBJ whole genome shotgun (WGS) entry which is preliminary data.</text>
</comment>
<dbReference type="RefSeq" id="WP_336434653.1">
    <property type="nucleotide sequence ID" value="NZ_JBAWKS010000001.1"/>
</dbReference>
<feature type="domain" description="Lipoprotein LPP20-like" evidence="1">
    <location>
        <begin position="42"/>
        <end position="132"/>
    </location>
</feature>
<keyword evidence="3" id="KW-1185">Reference proteome</keyword>
<keyword evidence="2" id="KW-0449">Lipoprotein</keyword>
<dbReference type="Proteomes" id="UP001382455">
    <property type="component" value="Unassembled WGS sequence"/>
</dbReference>
<dbReference type="InterPro" id="IPR007293">
    <property type="entry name" value="FlgP"/>
</dbReference>
<sequence>MLKSIFKTSTLVTSLYLLGGCSQLFDKHIEYEYQTPDNYPVLYAVGYAPISLQPGTTTEQKSIMAMKASKLEAYRELAEQVYGQKVDAQTSVKGLIASNDILKVRVQGVVRGAKVTKSYAVGDTYATEVELDMKLVHDLYIGQTKPRNVKKVTYY</sequence>
<evidence type="ECO:0000313" key="2">
    <source>
        <dbReference type="EMBL" id="MEI4548832.1"/>
    </source>
</evidence>